<dbReference type="GO" id="GO:0003677">
    <property type="term" value="F:DNA binding"/>
    <property type="evidence" value="ECO:0007669"/>
    <property type="project" value="UniProtKB-KW"/>
</dbReference>
<reference evidence="5" key="1">
    <citation type="submission" date="2019-02" db="EMBL/GenBank/DDBJ databases">
        <authorList>
            <person name="Gruber-Vodicka R. H."/>
            <person name="Seah K. B. B."/>
        </authorList>
    </citation>
    <scope>NUCLEOTIDE SEQUENCE</scope>
    <source>
        <strain evidence="6">BECK_SA2B12</strain>
        <strain evidence="4">BECK_SA2B15</strain>
        <strain evidence="5">BECK_SA2B20</strain>
    </source>
</reference>
<dbReference type="InterPro" id="IPR021104">
    <property type="entry name" value="KfrA_DNA-bd_N"/>
</dbReference>
<accession>A0A450ULS6</accession>
<evidence type="ECO:0000259" key="3">
    <source>
        <dbReference type="Pfam" id="PF11740"/>
    </source>
</evidence>
<keyword evidence="5" id="KW-0238">DNA-binding</keyword>
<evidence type="ECO:0000313" key="5">
    <source>
        <dbReference type="EMBL" id="VFJ93485.1"/>
    </source>
</evidence>
<feature type="compositionally biased region" description="Basic and acidic residues" evidence="2">
    <location>
        <begin position="231"/>
        <end position="251"/>
    </location>
</feature>
<feature type="domain" description="KfrA N-terminal DNA-binding" evidence="3">
    <location>
        <begin position="6"/>
        <end position="111"/>
    </location>
</feature>
<dbReference type="AlphaFoldDB" id="A0A450ULS6"/>
<dbReference type="Pfam" id="PF11740">
    <property type="entry name" value="KfrA_N"/>
    <property type="match status" value="1"/>
</dbReference>
<evidence type="ECO:0000313" key="4">
    <source>
        <dbReference type="EMBL" id="VFJ92588.1"/>
    </source>
</evidence>
<sequence>MPSEVTKKEVWQIAETLAQEDRVPTVVSVRSWLGGGNPHAIASHLASWRAKHREEETLFRTDWEVLMAAQEEMEQERIELMEEIERLDGELEEARKELATGAHVLDVERKALERVKTQGMTQEQHLKEALENAKKLAEQKQSLRIELATMKEEGARTEELKAQLEKLQGGLAGLAERGKAEKADQGDTGKLAEQNQALRIEVATLKERAAQAETLKDLFDKLQGELTNSIKAKETGKEDTEAPRTQAEKPQGELAGSARMAATGKDRENAEQEEGPKGTQEAEKKTVVQASRKSPSPSSRASRQPGKPGTVKK</sequence>
<dbReference type="EMBL" id="CAADFG010000045">
    <property type="protein sequence ID" value="VFJ92588.1"/>
    <property type="molecule type" value="Genomic_DNA"/>
</dbReference>
<evidence type="ECO:0000256" key="2">
    <source>
        <dbReference type="SAM" id="MobiDB-lite"/>
    </source>
</evidence>
<feature type="compositionally biased region" description="Basic and acidic residues" evidence="2">
    <location>
        <begin position="264"/>
        <end position="286"/>
    </location>
</feature>
<feature type="compositionally biased region" description="Low complexity" evidence="2">
    <location>
        <begin position="289"/>
        <end position="305"/>
    </location>
</feature>
<organism evidence="5">
    <name type="scientific">Candidatus Kentrum eta</name>
    <dbReference type="NCBI Taxonomy" id="2126337"/>
    <lineage>
        <taxon>Bacteria</taxon>
        <taxon>Pseudomonadati</taxon>
        <taxon>Pseudomonadota</taxon>
        <taxon>Gammaproteobacteria</taxon>
        <taxon>Candidatus Kentrum</taxon>
    </lineage>
</organism>
<feature type="coiled-coil region" evidence="1">
    <location>
        <begin position="66"/>
        <end position="215"/>
    </location>
</feature>
<evidence type="ECO:0000313" key="6">
    <source>
        <dbReference type="EMBL" id="VFK00271.1"/>
    </source>
</evidence>
<name>A0A450ULS6_9GAMM</name>
<evidence type="ECO:0000256" key="1">
    <source>
        <dbReference type="SAM" id="Coils"/>
    </source>
</evidence>
<proteinExistence type="predicted"/>
<dbReference type="EMBL" id="CAADFJ010000042">
    <property type="protein sequence ID" value="VFK00271.1"/>
    <property type="molecule type" value="Genomic_DNA"/>
</dbReference>
<keyword evidence="1" id="KW-0175">Coiled coil</keyword>
<gene>
    <name evidence="4" type="ORF">BECKH772A_GA0070896_1004513</name>
    <name evidence="5" type="ORF">BECKH772B_GA0070898_1004514</name>
    <name evidence="6" type="ORF">BECKH772C_GA0070978_1004214</name>
</gene>
<dbReference type="EMBL" id="CAADFI010000045">
    <property type="protein sequence ID" value="VFJ93485.1"/>
    <property type="molecule type" value="Genomic_DNA"/>
</dbReference>
<protein>
    <submittedName>
        <fullName evidence="5">Plasmid replication region DNA-binding N-term</fullName>
    </submittedName>
</protein>
<feature type="region of interest" description="Disordered" evidence="2">
    <location>
        <begin position="227"/>
        <end position="313"/>
    </location>
</feature>